<gene>
    <name evidence="4" type="ORF">ThesuDRAFT_00939</name>
</gene>
<dbReference type="Pfam" id="PF09587">
    <property type="entry name" value="PGA_cap"/>
    <property type="match status" value="1"/>
</dbReference>
<dbReference type="AlphaFoldDB" id="K6Q2G1"/>
<comment type="caution">
    <text evidence="4">The sequence shown here is derived from an EMBL/GenBank/DDBJ whole genome shotgun (WGS) entry which is preliminary data.</text>
</comment>
<dbReference type="Gene3D" id="3.60.21.10">
    <property type="match status" value="1"/>
</dbReference>
<comment type="similarity">
    <text evidence="1">Belongs to the CapA family.</text>
</comment>
<reference evidence="4" key="1">
    <citation type="submission" date="2010-10" db="EMBL/GenBank/DDBJ databases">
        <authorList>
            <consortium name="US DOE Joint Genome Institute (JGI-PGF)"/>
            <person name="Lucas S."/>
            <person name="Copeland A."/>
            <person name="Lapidus A."/>
            <person name="Bruce D."/>
            <person name="Goodwin L."/>
            <person name="Pitluck S."/>
            <person name="Kyrpides N."/>
            <person name="Mavromatis K."/>
            <person name="Detter J.C."/>
            <person name="Han C."/>
            <person name="Land M."/>
            <person name="Hauser L."/>
            <person name="Markowitz V."/>
            <person name="Cheng J.-F."/>
            <person name="Hugenholtz P."/>
            <person name="Woyke T."/>
            <person name="Wu D."/>
            <person name="Pukall R."/>
            <person name="Wahrenburg C."/>
            <person name="Brambilla E."/>
            <person name="Klenk H.-P."/>
            <person name="Eisen J.A."/>
        </authorList>
    </citation>
    <scope>NUCLEOTIDE SEQUENCE [LARGE SCALE GENOMIC DNA]</scope>
    <source>
        <strain evidence="4">DSM 13965</strain>
    </source>
</reference>
<dbReference type="EMBL" id="AENY02000002">
    <property type="protein sequence ID" value="EKP95199.1"/>
    <property type="molecule type" value="Genomic_DNA"/>
</dbReference>
<evidence type="ECO:0000259" key="3">
    <source>
        <dbReference type="SMART" id="SM00854"/>
    </source>
</evidence>
<name>K6Q2G1_9FIRM</name>
<organism evidence="4 5">
    <name type="scientific">Thermaerobacter subterraneus DSM 13965</name>
    <dbReference type="NCBI Taxonomy" id="867903"/>
    <lineage>
        <taxon>Bacteria</taxon>
        <taxon>Bacillati</taxon>
        <taxon>Bacillota</taxon>
        <taxon>Clostridia</taxon>
        <taxon>Eubacteriales</taxon>
        <taxon>Clostridiales Family XVII. Incertae Sedis</taxon>
        <taxon>Thermaerobacter</taxon>
    </lineage>
</organism>
<feature type="region of interest" description="Disordered" evidence="2">
    <location>
        <begin position="315"/>
        <end position="403"/>
    </location>
</feature>
<dbReference type="CDD" id="cd07381">
    <property type="entry name" value="MPP_CapA"/>
    <property type="match status" value="1"/>
</dbReference>
<evidence type="ECO:0000256" key="1">
    <source>
        <dbReference type="ARBA" id="ARBA00005662"/>
    </source>
</evidence>
<accession>K6Q2G1</accession>
<evidence type="ECO:0000313" key="5">
    <source>
        <dbReference type="Proteomes" id="UP000005710"/>
    </source>
</evidence>
<dbReference type="HOGENOM" id="CLU_038823_0_0_9"/>
<feature type="domain" description="Capsule synthesis protein CapA" evidence="3">
    <location>
        <begin position="87"/>
        <end position="314"/>
    </location>
</feature>
<feature type="compositionally biased region" description="Low complexity" evidence="2">
    <location>
        <begin position="359"/>
        <end position="385"/>
    </location>
</feature>
<dbReference type="eggNOG" id="COG2843">
    <property type="taxonomic scope" value="Bacteria"/>
</dbReference>
<proteinExistence type="inferred from homology"/>
<evidence type="ECO:0000256" key="2">
    <source>
        <dbReference type="SAM" id="MobiDB-lite"/>
    </source>
</evidence>
<dbReference type="RefSeq" id="WP_006903209.1">
    <property type="nucleotide sequence ID" value="NZ_JH976535.1"/>
</dbReference>
<sequence length="529" mass="55118">MARRRVRTPMRRLAVLFAAALLVLGSGCGPLAEWAGLAPWGNPSATDPAGHAAGPRGSTGAGRVLPGEEDEPGPGDGPAGLHWQRASLASVGDVLIHNTLLAAARQGDGTYDFGPALAAVAPALRAADLAVGNLEQPVTGADLGGYTGYPRFNSPPELLAALRQAGFDVLTNANNHTLDRGRRGVERTYANLERFGFIHAGTARTPEERDRIAIAEAGGIRIAFLAYTYGTNGIPLPAPYLVNLIDPRQIAADIARARRAGADLVSVSLHFGNEYETEPNRQQEDMVDQVLAAGADIVLGHHPHVLQRAELRPMKRAGDEAAAEAPPPGASGPPEPRREGPGRGPGEPGEEDQPGSAGGAPVAGAPAAGAPAAGAPGAGAAAAGPDRSCTRPGSGSGQPAGYTGSTGGRPCLYKAVLFSQGNFLAGQIGEDRMTSALFWLDLARDPLTGRAGVTGIRYVPLYIHKGRVDGRWLWRPLPAREAAGDPARYQVPQADVPLLERAYRRALERLEAPGVRWVPMEELAPAQGP</sequence>
<dbReference type="InterPro" id="IPR019079">
    <property type="entry name" value="Capsule_synth_CapA"/>
</dbReference>
<dbReference type="SMART" id="SM00854">
    <property type="entry name" value="PGA_cap"/>
    <property type="match status" value="1"/>
</dbReference>
<feature type="compositionally biased region" description="Pro residues" evidence="2">
    <location>
        <begin position="325"/>
        <end position="334"/>
    </location>
</feature>
<evidence type="ECO:0000313" key="4">
    <source>
        <dbReference type="EMBL" id="EKP95199.1"/>
    </source>
</evidence>
<reference evidence="4" key="2">
    <citation type="submission" date="2012-10" db="EMBL/GenBank/DDBJ databases">
        <title>Improved high-quality draft of Thermaerobacter subterraneus C21, DSM 13965.</title>
        <authorList>
            <consortium name="DOE Joint Genome Institute"/>
            <person name="Eisen J."/>
            <person name="Huntemann M."/>
            <person name="Wei C.-L."/>
            <person name="Han J."/>
            <person name="Detter J.C."/>
            <person name="Han C."/>
            <person name="Tapia R."/>
            <person name="Chen A."/>
            <person name="Kyrpides N."/>
            <person name="Mavromatis K."/>
            <person name="Markowitz V."/>
            <person name="Szeto E."/>
            <person name="Ivanova N."/>
            <person name="Mikhailova N."/>
            <person name="Ovchinnikova G."/>
            <person name="Pagani I."/>
            <person name="Pati A."/>
            <person name="Goodwin L."/>
            <person name="Nordberg H.P."/>
            <person name="Cantor M.N."/>
            <person name="Hua S.X."/>
            <person name="Woyke T."/>
            <person name="Eisen J."/>
            <person name="Klenk H.-P."/>
        </authorList>
    </citation>
    <scope>NUCLEOTIDE SEQUENCE [LARGE SCALE GENOMIC DNA]</scope>
    <source>
        <strain evidence="4">DSM 13965</strain>
    </source>
</reference>
<dbReference type="SUPFAM" id="SSF56300">
    <property type="entry name" value="Metallo-dependent phosphatases"/>
    <property type="match status" value="1"/>
</dbReference>
<dbReference type="Proteomes" id="UP000005710">
    <property type="component" value="Unassembled WGS sequence"/>
</dbReference>
<dbReference type="InterPro" id="IPR029052">
    <property type="entry name" value="Metallo-depent_PP-like"/>
</dbReference>
<feature type="region of interest" description="Disordered" evidence="2">
    <location>
        <begin position="45"/>
        <end position="81"/>
    </location>
</feature>
<dbReference type="PROSITE" id="PS51257">
    <property type="entry name" value="PROKAR_LIPOPROTEIN"/>
    <property type="match status" value="1"/>
</dbReference>
<keyword evidence="5" id="KW-1185">Reference proteome</keyword>
<protein>
    <submittedName>
        <fullName evidence="4">Polyglutamate capsule biosynthesis protein</fullName>
    </submittedName>
</protein>
<dbReference type="PANTHER" id="PTHR33393">
    <property type="entry name" value="POLYGLUTAMINE SYNTHESIS ACCESSORY PROTEIN RV0574C-RELATED"/>
    <property type="match status" value="1"/>
</dbReference>
<dbReference type="STRING" id="867903.ThesuDRAFT_00939"/>
<dbReference type="PANTHER" id="PTHR33393:SF12">
    <property type="entry name" value="CAPSULE BIOSYNTHESIS PROTEIN CAPA"/>
    <property type="match status" value="1"/>
</dbReference>
<dbReference type="InterPro" id="IPR052169">
    <property type="entry name" value="CW_Biosynth-Accessory"/>
</dbReference>